<dbReference type="SUPFAM" id="SSF51101">
    <property type="entry name" value="Mannose-binding lectins"/>
    <property type="match status" value="1"/>
</dbReference>
<proteinExistence type="predicted"/>
<feature type="domain" description="Jacalin-type lectin" evidence="1">
    <location>
        <begin position="1"/>
        <end position="54"/>
    </location>
</feature>
<dbReference type="InterPro" id="IPR001229">
    <property type="entry name" value="Jacalin-like_lectin_dom"/>
</dbReference>
<dbReference type="Proteomes" id="UP000045978">
    <property type="component" value="Unassembled WGS sequence"/>
</dbReference>
<gene>
    <name evidence="2" type="ORF">XTPLMG730_0017</name>
</gene>
<evidence type="ECO:0000313" key="2">
    <source>
        <dbReference type="EMBL" id="CTP82402.1"/>
    </source>
</evidence>
<reference evidence="2 3" key="1">
    <citation type="submission" date="2015-07" db="EMBL/GenBank/DDBJ databases">
        <authorList>
            <person name="Noorani M."/>
        </authorList>
    </citation>
    <scope>NUCLEOTIDE SEQUENCE [LARGE SCALE GENOMIC DNA]</scope>
    <source>
        <strain evidence="2">LMG730</strain>
    </source>
</reference>
<evidence type="ECO:0000313" key="3">
    <source>
        <dbReference type="Proteomes" id="UP000045978"/>
    </source>
</evidence>
<dbReference type="AlphaFoldDB" id="A0A0K2ZCP8"/>
<accession>A0A0K2ZCP8</accession>
<organism evidence="2 3">
    <name type="scientific">Xanthomonas graminis pv. phlei</name>
    <dbReference type="NCBI Taxonomy" id="487906"/>
    <lineage>
        <taxon>Bacteria</taxon>
        <taxon>Pseudomonadati</taxon>
        <taxon>Pseudomonadota</taxon>
        <taxon>Gammaproteobacteria</taxon>
        <taxon>Lysobacterales</taxon>
        <taxon>Lysobacteraceae</taxon>
        <taxon>Xanthomonas</taxon>
        <taxon>Xanthomonas translucens group</taxon>
        <taxon>Xanthomonas graminis</taxon>
    </lineage>
</organism>
<protein>
    <recommendedName>
        <fullName evidence="1">Jacalin-type lectin domain-containing protein</fullName>
    </recommendedName>
</protein>
<evidence type="ECO:0000259" key="1">
    <source>
        <dbReference type="PROSITE" id="PS51752"/>
    </source>
</evidence>
<dbReference type="Gene3D" id="2.100.10.30">
    <property type="entry name" value="Jacalin-like lectin domain"/>
    <property type="match status" value="1"/>
</dbReference>
<dbReference type="InterPro" id="IPR036404">
    <property type="entry name" value="Jacalin-like_lectin_dom_sf"/>
</dbReference>
<dbReference type="EMBL" id="CXOJ01000001">
    <property type="protein sequence ID" value="CTP82402.1"/>
    <property type="molecule type" value="Genomic_DNA"/>
</dbReference>
<dbReference type="Pfam" id="PF01419">
    <property type="entry name" value="Jacalin"/>
    <property type="match status" value="1"/>
</dbReference>
<dbReference type="PROSITE" id="PS51752">
    <property type="entry name" value="JACALIN_LECTIN"/>
    <property type="match status" value="1"/>
</dbReference>
<name>A0A0K2ZCP8_9XANT</name>
<sequence>MFSLSLRTSSGRSVQVGKPTSETYTLTAPSGWHIAGFNGRAGDAIDKLGVVYQKN</sequence>